<accession>W7EE41</accession>
<evidence type="ECO:0000313" key="2">
    <source>
        <dbReference type="EMBL" id="EUN22427.1"/>
    </source>
</evidence>
<dbReference type="AlphaFoldDB" id="W7EE41"/>
<dbReference type="Proteomes" id="UP000054337">
    <property type="component" value="Unassembled WGS sequence"/>
</dbReference>
<organism evidence="2 3">
    <name type="scientific">Bipolaris victoriae (strain FI3)</name>
    <name type="common">Victoria blight of oats agent</name>
    <name type="synonym">Cochliobolus victoriae</name>
    <dbReference type="NCBI Taxonomy" id="930091"/>
    <lineage>
        <taxon>Eukaryota</taxon>
        <taxon>Fungi</taxon>
        <taxon>Dikarya</taxon>
        <taxon>Ascomycota</taxon>
        <taxon>Pezizomycotina</taxon>
        <taxon>Dothideomycetes</taxon>
        <taxon>Pleosporomycetidae</taxon>
        <taxon>Pleosporales</taxon>
        <taxon>Pleosporineae</taxon>
        <taxon>Pleosporaceae</taxon>
        <taxon>Bipolaris</taxon>
    </lineage>
</organism>
<reference evidence="2 3" key="1">
    <citation type="journal article" date="2013" name="PLoS Genet.">
        <title>Comparative genome structure, secondary metabolite, and effector coding capacity across Cochliobolus pathogens.</title>
        <authorList>
            <person name="Condon B.J."/>
            <person name="Leng Y."/>
            <person name="Wu D."/>
            <person name="Bushley K.E."/>
            <person name="Ohm R.A."/>
            <person name="Otillar R."/>
            <person name="Martin J."/>
            <person name="Schackwitz W."/>
            <person name="Grimwood J."/>
            <person name="MohdZainudin N."/>
            <person name="Xue C."/>
            <person name="Wang R."/>
            <person name="Manning V.A."/>
            <person name="Dhillon B."/>
            <person name="Tu Z.J."/>
            <person name="Steffenson B.J."/>
            <person name="Salamov A."/>
            <person name="Sun H."/>
            <person name="Lowry S."/>
            <person name="LaButti K."/>
            <person name="Han J."/>
            <person name="Copeland A."/>
            <person name="Lindquist E."/>
            <person name="Barry K."/>
            <person name="Schmutz J."/>
            <person name="Baker S.E."/>
            <person name="Ciuffetti L.M."/>
            <person name="Grigoriev I.V."/>
            <person name="Zhong S."/>
            <person name="Turgeon B.G."/>
        </authorList>
    </citation>
    <scope>NUCLEOTIDE SEQUENCE [LARGE SCALE GENOMIC DNA]</scope>
    <source>
        <strain evidence="2 3">FI3</strain>
    </source>
</reference>
<evidence type="ECO:0000256" key="1">
    <source>
        <dbReference type="SAM" id="MobiDB-lite"/>
    </source>
</evidence>
<gene>
    <name evidence="2" type="ORF">COCVIDRAFT_111421</name>
</gene>
<feature type="region of interest" description="Disordered" evidence="1">
    <location>
        <begin position="115"/>
        <end position="137"/>
    </location>
</feature>
<protein>
    <submittedName>
        <fullName evidence="2">Uncharacterized protein</fullName>
    </submittedName>
</protein>
<dbReference type="RefSeq" id="XP_014552002.1">
    <property type="nucleotide sequence ID" value="XM_014696516.1"/>
</dbReference>
<dbReference type="EMBL" id="KI968811">
    <property type="protein sequence ID" value="EUN22427.1"/>
    <property type="molecule type" value="Genomic_DNA"/>
</dbReference>
<proteinExistence type="predicted"/>
<evidence type="ECO:0000313" key="3">
    <source>
        <dbReference type="Proteomes" id="UP000054337"/>
    </source>
</evidence>
<feature type="compositionally biased region" description="Basic and acidic residues" evidence="1">
    <location>
        <begin position="116"/>
        <end position="125"/>
    </location>
</feature>
<sequence length="137" mass="14825">MAKRTCSCEQDLDPTILATRSHATQLSGLGDDHANVLLALLLILNSVEQYDLTHPSPSVVNEARTFKIVPVHFRVSGTALEIAAEEKENPRECSACARNEFNIVDADATWVGDGETGAHGEKKYVDGPLRAPRVSPS</sequence>
<keyword evidence="3" id="KW-1185">Reference proteome</keyword>
<name>W7EE41_BIPV3</name>
<dbReference type="GeneID" id="26249978"/>
<dbReference type="HOGENOM" id="CLU_1864774_0_0_1"/>